<feature type="region of interest" description="Disordered" evidence="1">
    <location>
        <begin position="1"/>
        <end position="35"/>
    </location>
</feature>
<protein>
    <submittedName>
        <fullName evidence="2">GM10047</fullName>
    </submittedName>
</protein>
<organism evidence="3">
    <name type="scientific">Drosophila sechellia</name>
    <name type="common">Fruit fly</name>
    <dbReference type="NCBI Taxonomy" id="7238"/>
    <lineage>
        <taxon>Eukaryota</taxon>
        <taxon>Metazoa</taxon>
        <taxon>Ecdysozoa</taxon>
        <taxon>Arthropoda</taxon>
        <taxon>Hexapoda</taxon>
        <taxon>Insecta</taxon>
        <taxon>Pterygota</taxon>
        <taxon>Neoptera</taxon>
        <taxon>Endopterygota</taxon>
        <taxon>Diptera</taxon>
        <taxon>Brachycera</taxon>
        <taxon>Muscomorpha</taxon>
        <taxon>Ephydroidea</taxon>
        <taxon>Drosophilidae</taxon>
        <taxon>Drosophila</taxon>
        <taxon>Sophophora</taxon>
    </lineage>
</organism>
<sequence length="56" mass="6569">MRRRPQTQHQHHHHQQLATGDEDEDGGDLDRDPYCVTSSHYRRVLNPGTPGFARKY</sequence>
<dbReference type="OMA" id="ATDYCVT"/>
<dbReference type="PhylomeDB" id="B4IHY7"/>
<feature type="compositionally biased region" description="Basic residues" evidence="1">
    <location>
        <begin position="1"/>
        <end position="15"/>
    </location>
</feature>
<dbReference type="HOGENOM" id="CLU_3052635_0_0_1"/>
<evidence type="ECO:0000313" key="3">
    <source>
        <dbReference type="Proteomes" id="UP000001292"/>
    </source>
</evidence>
<accession>B4IHY7</accession>
<evidence type="ECO:0000256" key="1">
    <source>
        <dbReference type="SAM" id="MobiDB-lite"/>
    </source>
</evidence>
<name>B4IHY7_DROSE</name>
<dbReference type="AlphaFoldDB" id="B4IHY7"/>
<keyword evidence="3" id="KW-1185">Reference proteome</keyword>
<dbReference type="STRING" id="7238.B4IHY7"/>
<dbReference type="Proteomes" id="UP000001292">
    <property type="component" value="Unassembled WGS sequence"/>
</dbReference>
<proteinExistence type="predicted"/>
<gene>
    <name evidence="2" type="primary">Dsec\GM10047</name>
    <name evidence="2" type="ORF">Dsec_GM10047</name>
</gene>
<reference evidence="2 3" key="1">
    <citation type="journal article" date="2007" name="Nature">
        <title>Evolution of genes and genomes on the Drosophila phylogeny.</title>
        <authorList>
            <consortium name="Drosophila 12 Genomes Consortium"/>
            <person name="Clark A.G."/>
            <person name="Eisen M.B."/>
            <person name="Smith D.R."/>
            <person name="Bergman C.M."/>
            <person name="Oliver B."/>
            <person name="Markow T.A."/>
            <person name="Kaufman T.C."/>
            <person name="Kellis M."/>
            <person name="Gelbart W."/>
            <person name="Iyer V.N."/>
            <person name="Pollard D.A."/>
            <person name="Sackton T.B."/>
            <person name="Larracuente A.M."/>
            <person name="Singh N.D."/>
            <person name="Abad J.P."/>
            <person name="Abt D.N."/>
            <person name="Adryan B."/>
            <person name="Aguade M."/>
            <person name="Akashi H."/>
            <person name="Anderson W.W."/>
            <person name="Aquadro C.F."/>
            <person name="Ardell D.H."/>
            <person name="Arguello R."/>
            <person name="Artieri C.G."/>
            <person name="Barbash D.A."/>
            <person name="Barker D."/>
            <person name="Barsanti P."/>
            <person name="Batterham P."/>
            <person name="Batzoglou S."/>
            <person name="Begun D."/>
            <person name="Bhutkar A."/>
            <person name="Blanco E."/>
            <person name="Bosak S.A."/>
            <person name="Bradley R.K."/>
            <person name="Brand A.D."/>
            <person name="Brent M.R."/>
            <person name="Brooks A.N."/>
            <person name="Brown R.H."/>
            <person name="Butlin R.K."/>
            <person name="Caggese C."/>
            <person name="Calvi B.R."/>
            <person name="Bernardo de Carvalho A."/>
            <person name="Caspi A."/>
            <person name="Castrezana S."/>
            <person name="Celniker S.E."/>
            <person name="Chang J.L."/>
            <person name="Chapple C."/>
            <person name="Chatterji S."/>
            <person name="Chinwalla A."/>
            <person name="Civetta A."/>
            <person name="Clifton S.W."/>
            <person name="Comeron J.M."/>
            <person name="Costello J.C."/>
            <person name="Coyne J.A."/>
            <person name="Daub J."/>
            <person name="David R.G."/>
            <person name="Delcher A.L."/>
            <person name="Delehaunty K."/>
            <person name="Do C.B."/>
            <person name="Ebling H."/>
            <person name="Edwards K."/>
            <person name="Eickbush T."/>
            <person name="Evans J.D."/>
            <person name="Filipski A."/>
            <person name="Findeiss S."/>
            <person name="Freyhult E."/>
            <person name="Fulton L."/>
            <person name="Fulton R."/>
            <person name="Garcia A.C."/>
            <person name="Gardiner A."/>
            <person name="Garfield D.A."/>
            <person name="Garvin B.E."/>
            <person name="Gibson G."/>
            <person name="Gilbert D."/>
            <person name="Gnerre S."/>
            <person name="Godfrey J."/>
            <person name="Good R."/>
            <person name="Gotea V."/>
            <person name="Gravely B."/>
            <person name="Greenberg A.J."/>
            <person name="Griffiths-Jones S."/>
            <person name="Gross S."/>
            <person name="Guigo R."/>
            <person name="Gustafson E.A."/>
            <person name="Haerty W."/>
            <person name="Hahn M.W."/>
            <person name="Halligan D.L."/>
            <person name="Halpern A.L."/>
            <person name="Halter G.M."/>
            <person name="Han M.V."/>
            <person name="Heger A."/>
            <person name="Hillier L."/>
            <person name="Hinrichs A.S."/>
            <person name="Holmes I."/>
            <person name="Hoskins R.A."/>
            <person name="Hubisz M.J."/>
            <person name="Hultmark D."/>
            <person name="Huntley M.A."/>
            <person name="Jaffe D.B."/>
            <person name="Jagadeeshan S."/>
            <person name="Jeck W.R."/>
            <person name="Johnson J."/>
            <person name="Jones C.D."/>
            <person name="Jordan W.C."/>
            <person name="Karpen G.H."/>
            <person name="Kataoka E."/>
            <person name="Keightley P.D."/>
            <person name="Kheradpour P."/>
            <person name="Kirkness E.F."/>
            <person name="Koerich L.B."/>
            <person name="Kristiansen K."/>
            <person name="Kudrna D."/>
            <person name="Kulathinal R.J."/>
            <person name="Kumar S."/>
            <person name="Kwok R."/>
            <person name="Lander E."/>
            <person name="Langley C.H."/>
            <person name="Lapoint R."/>
            <person name="Lazzaro B.P."/>
            <person name="Lee S.J."/>
            <person name="Levesque L."/>
            <person name="Li R."/>
            <person name="Lin C.F."/>
            <person name="Lin M.F."/>
            <person name="Lindblad-Toh K."/>
            <person name="Llopart A."/>
            <person name="Long M."/>
            <person name="Low L."/>
            <person name="Lozovsky E."/>
            <person name="Lu J."/>
            <person name="Luo M."/>
            <person name="Machado C.A."/>
            <person name="Makalowski W."/>
            <person name="Marzo M."/>
            <person name="Matsuda M."/>
            <person name="Matzkin L."/>
            <person name="McAllister B."/>
            <person name="McBride C.S."/>
            <person name="McKernan B."/>
            <person name="McKernan K."/>
            <person name="Mendez-Lago M."/>
            <person name="Minx P."/>
            <person name="Mollenhauer M.U."/>
            <person name="Montooth K."/>
            <person name="Mount S.M."/>
            <person name="Mu X."/>
            <person name="Myers E."/>
            <person name="Negre B."/>
            <person name="Newfeld S."/>
            <person name="Nielsen R."/>
            <person name="Noor M.A."/>
            <person name="O'Grady P."/>
            <person name="Pachter L."/>
            <person name="Papaceit M."/>
            <person name="Parisi M.J."/>
            <person name="Parisi M."/>
            <person name="Parts L."/>
            <person name="Pedersen J.S."/>
            <person name="Pesole G."/>
            <person name="Phillippy A.M."/>
            <person name="Ponting C.P."/>
            <person name="Pop M."/>
            <person name="Porcelli D."/>
            <person name="Powell J.R."/>
            <person name="Prohaska S."/>
            <person name="Pruitt K."/>
            <person name="Puig M."/>
            <person name="Quesneville H."/>
            <person name="Ram K.R."/>
            <person name="Rand D."/>
            <person name="Rasmussen M.D."/>
            <person name="Reed L.K."/>
            <person name="Reenan R."/>
            <person name="Reily A."/>
            <person name="Remington K.A."/>
            <person name="Rieger T.T."/>
            <person name="Ritchie M.G."/>
            <person name="Robin C."/>
            <person name="Rogers Y.H."/>
            <person name="Rohde C."/>
            <person name="Rozas J."/>
            <person name="Rubenfield M.J."/>
            <person name="Ruiz A."/>
            <person name="Russo S."/>
            <person name="Salzberg S.L."/>
            <person name="Sanchez-Gracia A."/>
            <person name="Saranga D.J."/>
            <person name="Sato H."/>
            <person name="Schaeffer S.W."/>
            <person name="Schatz M.C."/>
            <person name="Schlenke T."/>
            <person name="Schwartz R."/>
            <person name="Segarra C."/>
            <person name="Singh R.S."/>
            <person name="Sirot L."/>
            <person name="Sirota M."/>
            <person name="Sisneros N.B."/>
            <person name="Smith C.D."/>
            <person name="Smith T.F."/>
            <person name="Spieth J."/>
            <person name="Stage D.E."/>
            <person name="Stark A."/>
            <person name="Stephan W."/>
            <person name="Strausberg R.L."/>
            <person name="Strempel S."/>
            <person name="Sturgill D."/>
            <person name="Sutton G."/>
            <person name="Sutton G.G."/>
            <person name="Tao W."/>
            <person name="Teichmann S."/>
            <person name="Tobari Y.N."/>
            <person name="Tomimura Y."/>
            <person name="Tsolas J.M."/>
            <person name="Valente V.L."/>
            <person name="Venter E."/>
            <person name="Venter J.C."/>
            <person name="Vicario S."/>
            <person name="Vieira F.G."/>
            <person name="Vilella A.J."/>
            <person name="Villasante A."/>
            <person name="Walenz B."/>
            <person name="Wang J."/>
            <person name="Wasserman M."/>
            <person name="Watts T."/>
            <person name="Wilson D."/>
            <person name="Wilson R.K."/>
            <person name="Wing R.A."/>
            <person name="Wolfner M.F."/>
            <person name="Wong A."/>
            <person name="Wong G.K."/>
            <person name="Wu C.I."/>
            <person name="Wu G."/>
            <person name="Yamamoto D."/>
            <person name="Yang H.P."/>
            <person name="Yang S.P."/>
            <person name="Yorke J.A."/>
            <person name="Yoshida K."/>
            <person name="Zdobnov E."/>
            <person name="Zhang P."/>
            <person name="Zhang Y."/>
            <person name="Zimin A.V."/>
            <person name="Baldwin J."/>
            <person name="Abdouelleil A."/>
            <person name="Abdulkadir J."/>
            <person name="Abebe A."/>
            <person name="Abera B."/>
            <person name="Abreu J."/>
            <person name="Acer S.C."/>
            <person name="Aftuck L."/>
            <person name="Alexander A."/>
            <person name="An P."/>
            <person name="Anderson E."/>
            <person name="Anderson S."/>
            <person name="Arachi H."/>
            <person name="Azer M."/>
            <person name="Bachantsang P."/>
            <person name="Barry A."/>
            <person name="Bayul T."/>
            <person name="Berlin A."/>
            <person name="Bessette D."/>
            <person name="Bloom T."/>
            <person name="Blye J."/>
            <person name="Boguslavskiy L."/>
            <person name="Bonnet C."/>
            <person name="Boukhgalter B."/>
            <person name="Bourzgui I."/>
            <person name="Brown A."/>
            <person name="Cahill P."/>
            <person name="Channer S."/>
            <person name="Cheshatsang Y."/>
            <person name="Chuda L."/>
            <person name="Citroen M."/>
            <person name="Collymore A."/>
            <person name="Cooke P."/>
            <person name="Costello M."/>
            <person name="D'Aco K."/>
            <person name="Daza R."/>
            <person name="De Haan G."/>
            <person name="DeGray S."/>
            <person name="DeMaso C."/>
            <person name="Dhargay N."/>
            <person name="Dooley K."/>
            <person name="Dooley E."/>
            <person name="Doricent M."/>
            <person name="Dorje P."/>
            <person name="Dorjee K."/>
            <person name="Dupes A."/>
            <person name="Elong R."/>
            <person name="Falk J."/>
            <person name="Farina A."/>
            <person name="Faro S."/>
            <person name="Ferguson D."/>
            <person name="Fisher S."/>
            <person name="Foley C.D."/>
            <person name="Franke A."/>
            <person name="Friedrich D."/>
            <person name="Gadbois L."/>
            <person name="Gearin G."/>
            <person name="Gearin C.R."/>
            <person name="Giannoukos G."/>
            <person name="Goode T."/>
            <person name="Graham J."/>
            <person name="Grandbois E."/>
            <person name="Grewal S."/>
            <person name="Gyaltsen K."/>
            <person name="Hafez N."/>
            <person name="Hagos B."/>
            <person name="Hall J."/>
            <person name="Henson C."/>
            <person name="Hollinger A."/>
            <person name="Honan T."/>
            <person name="Huard M.D."/>
            <person name="Hughes L."/>
            <person name="Hurhula B."/>
            <person name="Husby M.E."/>
            <person name="Kamat A."/>
            <person name="Kanga B."/>
            <person name="Kashin S."/>
            <person name="Khazanovich D."/>
            <person name="Kisner P."/>
            <person name="Lance K."/>
            <person name="Lara M."/>
            <person name="Lee W."/>
            <person name="Lennon N."/>
            <person name="Letendre F."/>
            <person name="LeVine R."/>
            <person name="Lipovsky A."/>
            <person name="Liu X."/>
            <person name="Liu J."/>
            <person name="Liu S."/>
            <person name="Lokyitsang T."/>
            <person name="Lokyitsang Y."/>
            <person name="Lubonja R."/>
            <person name="Lui A."/>
            <person name="MacDonald P."/>
            <person name="Magnisalis V."/>
            <person name="Maru K."/>
            <person name="Matthews C."/>
            <person name="McCusker W."/>
            <person name="McDonough S."/>
            <person name="Mehta T."/>
            <person name="Meldrim J."/>
            <person name="Meneus L."/>
            <person name="Mihai O."/>
            <person name="Mihalev A."/>
            <person name="Mihova T."/>
            <person name="Mittelman R."/>
            <person name="Mlenga V."/>
            <person name="Montmayeur A."/>
            <person name="Mulrain L."/>
            <person name="Navidi A."/>
            <person name="Naylor J."/>
            <person name="Negash T."/>
            <person name="Nguyen T."/>
            <person name="Nguyen N."/>
            <person name="Nicol R."/>
            <person name="Norbu C."/>
            <person name="Norbu N."/>
            <person name="Novod N."/>
            <person name="O'Neill B."/>
            <person name="Osman S."/>
            <person name="Markiewicz E."/>
            <person name="Oyono O.L."/>
            <person name="Patti C."/>
            <person name="Phunkhang P."/>
            <person name="Pierre F."/>
            <person name="Priest M."/>
            <person name="Raghuraman S."/>
            <person name="Rege F."/>
            <person name="Reyes R."/>
            <person name="Rise C."/>
            <person name="Rogov P."/>
            <person name="Ross K."/>
            <person name="Ryan E."/>
            <person name="Settipalli S."/>
            <person name="Shea T."/>
            <person name="Sherpa N."/>
            <person name="Shi L."/>
            <person name="Shih D."/>
            <person name="Sparrow T."/>
            <person name="Spaulding J."/>
            <person name="Stalker J."/>
            <person name="Stange-Thomann N."/>
            <person name="Stavropoulos S."/>
            <person name="Stone C."/>
            <person name="Strader C."/>
            <person name="Tesfaye S."/>
            <person name="Thomson T."/>
            <person name="Thoulutsang Y."/>
            <person name="Thoulutsang D."/>
            <person name="Topham K."/>
            <person name="Topping I."/>
            <person name="Tsamla T."/>
            <person name="Vassiliev H."/>
            <person name="Vo A."/>
            <person name="Wangchuk T."/>
            <person name="Wangdi T."/>
            <person name="Weiand M."/>
            <person name="Wilkinson J."/>
            <person name="Wilson A."/>
            <person name="Yadav S."/>
            <person name="Young G."/>
            <person name="Yu Q."/>
            <person name="Zembek L."/>
            <person name="Zhong D."/>
            <person name="Zimmer A."/>
            <person name="Zwirko Z."/>
            <person name="Jaffe D.B."/>
            <person name="Alvarez P."/>
            <person name="Brockman W."/>
            <person name="Butler J."/>
            <person name="Chin C."/>
            <person name="Gnerre S."/>
            <person name="Grabherr M."/>
            <person name="Kleber M."/>
            <person name="Mauceli E."/>
            <person name="MacCallum I."/>
        </authorList>
    </citation>
    <scope>NUCLEOTIDE SEQUENCE [LARGE SCALE GENOMIC DNA]</scope>
    <source>
        <strain evidence="3">Rob3c / Tucson 14021-0248.25</strain>
    </source>
</reference>
<dbReference type="EMBL" id="CH480840">
    <property type="protein sequence ID" value="EDW49504.1"/>
    <property type="molecule type" value="Genomic_DNA"/>
</dbReference>
<evidence type="ECO:0000313" key="2">
    <source>
        <dbReference type="EMBL" id="EDW49504.1"/>
    </source>
</evidence>